<dbReference type="InterPro" id="IPR046349">
    <property type="entry name" value="C1-like_sf"/>
</dbReference>
<protein>
    <submittedName>
        <fullName evidence="6">AEX-3 domain-containing protein</fullName>
    </submittedName>
</protein>
<dbReference type="InterPro" id="IPR005112">
    <property type="entry name" value="dDENN_dom"/>
</dbReference>
<feature type="region of interest" description="Disordered" evidence="3">
    <location>
        <begin position="24"/>
        <end position="75"/>
    </location>
</feature>
<evidence type="ECO:0000256" key="3">
    <source>
        <dbReference type="SAM" id="MobiDB-lite"/>
    </source>
</evidence>
<dbReference type="Pfam" id="PF03456">
    <property type="entry name" value="uDENN"/>
    <property type="match status" value="1"/>
</dbReference>
<feature type="compositionally biased region" description="Acidic residues" evidence="3">
    <location>
        <begin position="40"/>
        <end position="49"/>
    </location>
</feature>
<evidence type="ECO:0000313" key="7">
    <source>
        <dbReference type="Proteomes" id="UP001303473"/>
    </source>
</evidence>
<dbReference type="EMBL" id="MU853752">
    <property type="protein sequence ID" value="KAK3946186.1"/>
    <property type="molecule type" value="Genomic_DNA"/>
</dbReference>
<dbReference type="PROSITE" id="PS50081">
    <property type="entry name" value="ZF_DAG_PE_2"/>
    <property type="match status" value="1"/>
</dbReference>
<feature type="region of interest" description="Disordered" evidence="3">
    <location>
        <begin position="810"/>
        <end position="883"/>
    </location>
</feature>
<evidence type="ECO:0000313" key="6">
    <source>
        <dbReference type="EMBL" id="KAK3946186.1"/>
    </source>
</evidence>
<name>A0AAN6NI10_9PEZI</name>
<dbReference type="Pfam" id="PF02141">
    <property type="entry name" value="DENN"/>
    <property type="match status" value="1"/>
</dbReference>
<keyword evidence="7" id="KW-1185">Reference proteome</keyword>
<dbReference type="InterPro" id="IPR037516">
    <property type="entry name" value="Tripartite_DENN"/>
</dbReference>
<feature type="region of interest" description="Disordered" evidence="3">
    <location>
        <begin position="1211"/>
        <end position="1259"/>
    </location>
</feature>
<feature type="compositionally biased region" description="Basic and acidic residues" evidence="3">
    <location>
        <begin position="857"/>
        <end position="870"/>
    </location>
</feature>
<dbReference type="GO" id="GO:0046872">
    <property type="term" value="F:metal ion binding"/>
    <property type="evidence" value="ECO:0007669"/>
    <property type="project" value="UniProtKB-KW"/>
</dbReference>
<dbReference type="InterPro" id="IPR005113">
    <property type="entry name" value="uDENN_dom"/>
</dbReference>
<feature type="region of interest" description="Disordered" evidence="3">
    <location>
        <begin position="206"/>
        <end position="326"/>
    </location>
</feature>
<comment type="caution">
    <text evidence="6">The sequence shown here is derived from an EMBL/GenBank/DDBJ whole genome shotgun (WGS) entry which is preliminary data.</text>
</comment>
<dbReference type="GO" id="GO:0032483">
    <property type="term" value="P:regulation of Rab protein signal transduction"/>
    <property type="evidence" value="ECO:0007669"/>
    <property type="project" value="TreeGrafter"/>
</dbReference>
<feature type="compositionally biased region" description="Polar residues" evidence="3">
    <location>
        <begin position="844"/>
        <end position="854"/>
    </location>
</feature>
<organism evidence="6 7">
    <name type="scientific">Diplogelasinospora grovesii</name>
    <dbReference type="NCBI Taxonomy" id="303347"/>
    <lineage>
        <taxon>Eukaryota</taxon>
        <taxon>Fungi</taxon>
        <taxon>Dikarya</taxon>
        <taxon>Ascomycota</taxon>
        <taxon>Pezizomycotina</taxon>
        <taxon>Sordariomycetes</taxon>
        <taxon>Sordariomycetidae</taxon>
        <taxon>Sordariales</taxon>
        <taxon>Diplogelasinosporaceae</taxon>
        <taxon>Diplogelasinospora</taxon>
    </lineage>
</organism>
<evidence type="ECO:0000259" key="4">
    <source>
        <dbReference type="PROSITE" id="PS50081"/>
    </source>
</evidence>
<dbReference type="InterPro" id="IPR043153">
    <property type="entry name" value="DENN_C"/>
</dbReference>
<dbReference type="SMART" id="SM00801">
    <property type="entry name" value="dDENN"/>
    <property type="match status" value="1"/>
</dbReference>
<feature type="compositionally biased region" description="Basic and acidic residues" evidence="3">
    <location>
        <begin position="216"/>
        <end position="230"/>
    </location>
</feature>
<keyword evidence="1" id="KW-0479">Metal-binding</keyword>
<dbReference type="Proteomes" id="UP001303473">
    <property type="component" value="Unassembled WGS sequence"/>
</dbReference>
<dbReference type="InterPro" id="IPR001194">
    <property type="entry name" value="cDENN_dom"/>
</dbReference>
<dbReference type="AlphaFoldDB" id="A0AAN6NI10"/>
<keyword evidence="2" id="KW-0862">Zinc</keyword>
<gene>
    <name evidence="6" type="ORF">QBC46DRAFT_1984</name>
</gene>
<dbReference type="Gene3D" id="3.40.50.11500">
    <property type="match status" value="1"/>
</dbReference>
<dbReference type="InterPro" id="IPR002219">
    <property type="entry name" value="PKC_DAG/PE"/>
</dbReference>
<evidence type="ECO:0000259" key="5">
    <source>
        <dbReference type="PROSITE" id="PS50211"/>
    </source>
</evidence>
<feature type="domain" description="Phorbol-ester/DAG-type" evidence="4">
    <location>
        <begin position="953"/>
        <end position="1003"/>
    </location>
</feature>
<evidence type="ECO:0000256" key="2">
    <source>
        <dbReference type="ARBA" id="ARBA00022833"/>
    </source>
</evidence>
<dbReference type="Pfam" id="PF03455">
    <property type="entry name" value="dDENN"/>
    <property type="match status" value="1"/>
</dbReference>
<feature type="compositionally biased region" description="Polar residues" evidence="3">
    <location>
        <begin position="97"/>
        <end position="128"/>
    </location>
</feature>
<dbReference type="PROSITE" id="PS50211">
    <property type="entry name" value="DENN"/>
    <property type="match status" value="1"/>
</dbReference>
<dbReference type="CDD" id="cd00029">
    <property type="entry name" value="C1"/>
    <property type="match status" value="1"/>
</dbReference>
<reference evidence="7" key="1">
    <citation type="journal article" date="2023" name="Mol. Phylogenet. Evol.">
        <title>Genome-scale phylogeny and comparative genomics of the fungal order Sordariales.</title>
        <authorList>
            <person name="Hensen N."/>
            <person name="Bonometti L."/>
            <person name="Westerberg I."/>
            <person name="Brannstrom I.O."/>
            <person name="Guillou S."/>
            <person name="Cros-Aarteil S."/>
            <person name="Calhoun S."/>
            <person name="Haridas S."/>
            <person name="Kuo A."/>
            <person name="Mondo S."/>
            <person name="Pangilinan J."/>
            <person name="Riley R."/>
            <person name="LaButti K."/>
            <person name="Andreopoulos B."/>
            <person name="Lipzen A."/>
            <person name="Chen C."/>
            <person name="Yan M."/>
            <person name="Daum C."/>
            <person name="Ng V."/>
            <person name="Clum A."/>
            <person name="Steindorff A."/>
            <person name="Ohm R.A."/>
            <person name="Martin F."/>
            <person name="Silar P."/>
            <person name="Natvig D.O."/>
            <person name="Lalanne C."/>
            <person name="Gautier V."/>
            <person name="Ament-Velasquez S.L."/>
            <person name="Kruys A."/>
            <person name="Hutchinson M.I."/>
            <person name="Powell A.J."/>
            <person name="Barry K."/>
            <person name="Miller A.N."/>
            <person name="Grigoriev I.V."/>
            <person name="Debuchy R."/>
            <person name="Gladieux P."/>
            <person name="Hiltunen Thoren M."/>
            <person name="Johannesson H."/>
        </authorList>
    </citation>
    <scope>NUCLEOTIDE SEQUENCE [LARGE SCALE GENOMIC DNA]</scope>
    <source>
        <strain evidence="7">CBS 340.73</strain>
    </source>
</reference>
<proteinExistence type="predicted"/>
<dbReference type="SMART" id="SM00800">
    <property type="entry name" value="uDENN"/>
    <property type="match status" value="1"/>
</dbReference>
<feature type="compositionally biased region" description="Polar residues" evidence="3">
    <location>
        <begin position="266"/>
        <end position="290"/>
    </location>
</feature>
<dbReference type="InterPro" id="IPR051696">
    <property type="entry name" value="DENN_Domain_GEFs"/>
</dbReference>
<feature type="region of interest" description="Disordered" evidence="3">
    <location>
        <begin position="93"/>
        <end position="128"/>
    </location>
</feature>
<feature type="compositionally biased region" description="Low complexity" evidence="3">
    <location>
        <begin position="819"/>
        <end position="833"/>
    </location>
</feature>
<feature type="compositionally biased region" description="Polar residues" evidence="3">
    <location>
        <begin position="24"/>
        <end position="38"/>
    </location>
</feature>
<accession>A0AAN6NI10</accession>
<dbReference type="PANTHER" id="PTHR12296">
    <property type="entry name" value="DENN DOMAIN-CONTAINING PROTEIN 4"/>
    <property type="match status" value="1"/>
</dbReference>
<dbReference type="GO" id="GO:0031410">
    <property type="term" value="C:cytoplasmic vesicle"/>
    <property type="evidence" value="ECO:0007669"/>
    <property type="project" value="TreeGrafter"/>
</dbReference>
<dbReference type="SMART" id="SM00799">
    <property type="entry name" value="DENN"/>
    <property type="match status" value="1"/>
</dbReference>
<dbReference type="SUPFAM" id="SSF57889">
    <property type="entry name" value="Cysteine-rich domain"/>
    <property type="match status" value="1"/>
</dbReference>
<feature type="domain" description="UDENN" evidence="5">
    <location>
        <begin position="313"/>
        <end position="1088"/>
    </location>
</feature>
<dbReference type="PANTHER" id="PTHR12296:SF21">
    <property type="entry name" value="DENN DOMAIN-CONTAINING PROTEIN 3"/>
    <property type="match status" value="1"/>
</dbReference>
<evidence type="ECO:0000256" key="1">
    <source>
        <dbReference type="ARBA" id="ARBA00022723"/>
    </source>
</evidence>
<sequence length="1259" mass="138103">MDNSPAPLADYFWIAGIEHISYDDGQSTSNGQQPQQVDDTIVEDGEGEAVDSASTIVRSSTRATARHSRQNSANRLSTISKLSTVSAEARTLEDITDSGNTKSNRSSTTIRNAPIPNGTTDTNGINRSSSTATTATITINGNGNGNINGNEIGNGNGTPMPGLGLGLGMPTAGFMGDFDFDKALVKFAAERENFLDDLSFSAGAKVQPRQPMVNPRAEKLKAEDAADRSGRKSPLRSIGGSIRRKMSFKDMSSVRRQPTVPRAGTSYLQQARTSSLPSDNAASSLGQNTHARPRAAASVRTAKRLSNYNSVIPPPEPLNTDPDMHPLKRRFEPVLLDRYPARDASTEDLARRGRFPDYVPMFAFPNDIQIVSSDDRPRSTWHGFTMTSDDNSKIYGITIIVWTALSAEVAEEVEKKCEQWRQRHMTNEERELAASLGLRLAAERAHLSQLLAKLPTIPSGSSAREALDDQISAVEEKISLMTEMLRPLRHGAASKIDGLTAGETGLWAPRAYGILGRDLSRMTFWKDWLRAIVVPMTDGAILRVPPSSPKVGRWQPLERYVINLCTEAFSPLGSKTQVELGIRELRLYARKEAHNELPGSRNIDIYALFRCLSLENIVLLFEYAMSESRIIFLSSHTGMLHLACHALAHLLYPLKWASIFIPILPARLLSALEAPCPYIVGVERRYERIDLPEDDYVLVDLDKDTIDATNQAVNLPRQHRRKLLSLLQVAAPHRLRYGVAPGAPPYAIEAFPYDAYSAENESLFNPMPVPASLGKWVTQNSSTFGEPDPAESIRVPVFNAFSHHAKVDISAKFPDRPPTGKSGKGSPPSSVSPISMNFPPMPTTPVSRSDSGFAQTLREKRSGHFDDKSARRSSSFGVDKFPPHHPLHRPSLPFLNGHAQNMSISAISIDSQSSYGGYAPSTYAQSTLAASTVMPNMLVQPVRNTENTVWVEGHCLNWTTDNDTAAANCTVCEERSEGDGMYKCSGCGCLAHNRCLGFVSLVCPEAFHPERVRAAFVRCLASLLYTYRKHLGRVTREQKTNGQLYAFDMDGFIRSLPYDQQEYAIMMRDTQAFNEFIHERERHPSSHPSVRLFDEIILAKKARGRGPAALSAGLSRLSTIRASHGASLMASSFAGIARDGSMASHNRQSTSKIPPYLSDSSDHIWRTASVQVPTFGSGGGSKFPGGLDYRAVITRIPARLDPALMREPRAIQGVPRPPGAGEHNHSQSIGGKQEAGKKLHRKQVPSMLGPPPNFNINQL</sequence>